<proteinExistence type="predicted"/>
<organism evidence="1">
    <name type="scientific">uncultured prokaryote</name>
    <dbReference type="NCBI Taxonomy" id="198431"/>
    <lineage>
        <taxon>unclassified sequences</taxon>
        <taxon>environmental samples</taxon>
    </lineage>
</organism>
<dbReference type="EMBL" id="LN853060">
    <property type="protein sequence ID" value="CRY94955.1"/>
    <property type="molecule type" value="Genomic_DNA"/>
</dbReference>
<reference evidence="1" key="1">
    <citation type="submission" date="2015-06" db="EMBL/GenBank/DDBJ databases">
        <authorList>
            <person name="Joergensen T."/>
        </authorList>
    </citation>
    <scope>NUCLEOTIDE SEQUENCE</scope>
    <source>
        <plasmid evidence="1">pRGRH0414</plasmid>
    </source>
</reference>
<accession>A0A0H5Q0L5</accession>
<name>A0A0H5Q0L5_9ZZZZ</name>
<dbReference type="AlphaFoldDB" id="A0A0H5Q0L5"/>
<keyword evidence="1" id="KW-0614">Plasmid</keyword>
<evidence type="ECO:0000313" key="1">
    <source>
        <dbReference type="EMBL" id="CRY94955.1"/>
    </source>
</evidence>
<geneLocation type="plasmid" evidence="1">
    <name>pRGRH0414</name>
</geneLocation>
<sequence>MLKVIEINTDTNNARLAITIRGTEEKDFFLAQEIFRAFISNCFCVESGFGYNENFEKILEFKYPKNKDITLLYDAELGRYGATWIKSTRKKLQHSTTE</sequence>
<reference evidence="1" key="2">
    <citation type="submission" date="2015-07" db="EMBL/GenBank/DDBJ databases">
        <title>Plasmids, circular viruses and viroids from rat gut.</title>
        <authorList>
            <person name="Jorgensen T.J."/>
            <person name="Hansen M.A."/>
            <person name="Xu Z."/>
            <person name="Tabak M.A."/>
            <person name="Sorensen S.J."/>
            <person name="Hansen L.H."/>
        </authorList>
    </citation>
    <scope>NUCLEOTIDE SEQUENCE</scope>
    <source>
        <plasmid evidence="1">pRGRH0414</plasmid>
    </source>
</reference>
<protein>
    <submittedName>
        <fullName evidence="1">Uncharacterized protein</fullName>
    </submittedName>
</protein>